<dbReference type="EMBL" id="PGTM01000218">
    <property type="protein sequence ID" value="PJF35047.1"/>
    <property type="molecule type" value="Genomic_DNA"/>
</dbReference>
<dbReference type="Gene3D" id="3.30.565.10">
    <property type="entry name" value="Histidine kinase-like ATPase, C-terminal domain"/>
    <property type="match status" value="1"/>
</dbReference>
<dbReference type="CDD" id="cd00082">
    <property type="entry name" value="HisKA"/>
    <property type="match status" value="1"/>
</dbReference>
<feature type="domain" description="Histidine kinase" evidence="7">
    <location>
        <begin position="194"/>
        <end position="417"/>
    </location>
</feature>
<dbReference type="Pfam" id="PF00512">
    <property type="entry name" value="HisKA"/>
    <property type="match status" value="1"/>
</dbReference>
<dbReference type="InterPro" id="IPR005467">
    <property type="entry name" value="His_kinase_dom"/>
</dbReference>
<keyword evidence="3" id="KW-0597">Phosphoprotein</keyword>
<dbReference type="SMART" id="SM00387">
    <property type="entry name" value="HATPase_c"/>
    <property type="match status" value="1"/>
</dbReference>
<evidence type="ECO:0000256" key="6">
    <source>
        <dbReference type="ARBA" id="ARBA00023012"/>
    </source>
</evidence>
<evidence type="ECO:0000259" key="7">
    <source>
        <dbReference type="PROSITE" id="PS50109"/>
    </source>
</evidence>
<dbReference type="InterPro" id="IPR004358">
    <property type="entry name" value="Sig_transdc_His_kin-like_C"/>
</dbReference>
<dbReference type="SUPFAM" id="SSF55874">
    <property type="entry name" value="ATPase domain of HSP90 chaperone/DNA topoisomerase II/histidine kinase"/>
    <property type="match status" value="1"/>
</dbReference>
<dbReference type="EC" id="2.7.13.3" evidence="2"/>
<dbReference type="Proteomes" id="UP000229681">
    <property type="component" value="Unassembled WGS sequence"/>
</dbReference>
<dbReference type="SUPFAM" id="SSF47384">
    <property type="entry name" value="Homodimeric domain of signal transducing histidine kinase"/>
    <property type="match status" value="1"/>
</dbReference>
<evidence type="ECO:0000256" key="4">
    <source>
        <dbReference type="ARBA" id="ARBA00022679"/>
    </source>
</evidence>
<accession>A0A2M8PBW9</accession>
<comment type="catalytic activity">
    <reaction evidence="1">
        <text>ATP + protein L-histidine = ADP + protein N-phospho-L-histidine.</text>
        <dbReference type="EC" id="2.7.13.3"/>
    </reaction>
</comment>
<evidence type="ECO:0000313" key="9">
    <source>
        <dbReference type="Proteomes" id="UP000229681"/>
    </source>
</evidence>
<dbReference type="Pfam" id="PF02518">
    <property type="entry name" value="HATPase_c"/>
    <property type="match status" value="1"/>
</dbReference>
<dbReference type="InterPro" id="IPR036890">
    <property type="entry name" value="HATPase_C_sf"/>
</dbReference>
<dbReference type="InterPro" id="IPR003661">
    <property type="entry name" value="HisK_dim/P_dom"/>
</dbReference>
<dbReference type="PROSITE" id="PS50109">
    <property type="entry name" value="HIS_KIN"/>
    <property type="match status" value="1"/>
</dbReference>
<dbReference type="GO" id="GO:0000155">
    <property type="term" value="F:phosphorelay sensor kinase activity"/>
    <property type="evidence" value="ECO:0007669"/>
    <property type="project" value="InterPro"/>
</dbReference>
<proteinExistence type="predicted"/>
<dbReference type="InterPro" id="IPR050736">
    <property type="entry name" value="Sensor_HK_Regulatory"/>
</dbReference>
<dbReference type="Gene3D" id="3.30.450.20">
    <property type="entry name" value="PAS domain"/>
    <property type="match status" value="1"/>
</dbReference>
<reference evidence="8 9" key="1">
    <citation type="submission" date="2017-11" db="EMBL/GenBank/DDBJ databases">
        <title>Evolution of Phototrophy in the Chloroflexi Phylum Driven by Horizontal Gene Transfer.</title>
        <authorList>
            <person name="Ward L.M."/>
            <person name="Hemp J."/>
            <person name="Shih P.M."/>
            <person name="Mcglynn S.E."/>
            <person name="Fischer W."/>
        </authorList>
    </citation>
    <scope>NUCLEOTIDE SEQUENCE [LARGE SCALE GENOMIC DNA]</scope>
    <source>
        <strain evidence="8">JP3_13</strain>
    </source>
</reference>
<dbReference type="InterPro" id="IPR003594">
    <property type="entry name" value="HATPase_dom"/>
</dbReference>
<dbReference type="PANTHER" id="PTHR43711">
    <property type="entry name" value="TWO-COMPONENT HISTIDINE KINASE"/>
    <property type="match status" value="1"/>
</dbReference>
<comment type="caution">
    <text evidence="8">The sequence shown here is derived from an EMBL/GenBank/DDBJ whole genome shotgun (WGS) entry which is preliminary data.</text>
</comment>
<evidence type="ECO:0000256" key="3">
    <source>
        <dbReference type="ARBA" id="ARBA00022553"/>
    </source>
</evidence>
<evidence type="ECO:0000313" key="8">
    <source>
        <dbReference type="EMBL" id="PJF35047.1"/>
    </source>
</evidence>
<protein>
    <recommendedName>
        <fullName evidence="2">histidine kinase</fullName>
        <ecNumber evidence="2">2.7.13.3</ecNumber>
    </recommendedName>
</protein>
<organism evidence="8 9">
    <name type="scientific">Candidatus Thermofonsia Clade 1 bacterium</name>
    <dbReference type="NCBI Taxonomy" id="2364210"/>
    <lineage>
        <taxon>Bacteria</taxon>
        <taxon>Bacillati</taxon>
        <taxon>Chloroflexota</taxon>
        <taxon>Candidatus Thermofontia</taxon>
        <taxon>Candidatus Thermofonsia Clade 1</taxon>
    </lineage>
</organism>
<dbReference type="CDD" id="cd00075">
    <property type="entry name" value="HATPase"/>
    <property type="match status" value="1"/>
</dbReference>
<keyword evidence="4" id="KW-0808">Transferase</keyword>
<keyword evidence="6" id="KW-0902">Two-component regulatory system</keyword>
<dbReference type="Gene3D" id="1.10.287.130">
    <property type="match status" value="1"/>
</dbReference>
<evidence type="ECO:0000256" key="1">
    <source>
        <dbReference type="ARBA" id="ARBA00000085"/>
    </source>
</evidence>
<dbReference type="PRINTS" id="PR00344">
    <property type="entry name" value="BCTRLSENSOR"/>
</dbReference>
<dbReference type="PANTHER" id="PTHR43711:SF1">
    <property type="entry name" value="HISTIDINE KINASE 1"/>
    <property type="match status" value="1"/>
</dbReference>
<dbReference type="InterPro" id="IPR036097">
    <property type="entry name" value="HisK_dim/P_sf"/>
</dbReference>
<dbReference type="AlphaFoldDB" id="A0A2M8PBW9"/>
<dbReference type="SMART" id="SM00388">
    <property type="entry name" value="HisKA"/>
    <property type="match status" value="1"/>
</dbReference>
<evidence type="ECO:0000256" key="2">
    <source>
        <dbReference type="ARBA" id="ARBA00012438"/>
    </source>
</evidence>
<keyword evidence="5" id="KW-0418">Kinase</keyword>
<gene>
    <name evidence="8" type="ORF">CUN49_12570</name>
</gene>
<evidence type="ECO:0000256" key="5">
    <source>
        <dbReference type="ARBA" id="ARBA00022777"/>
    </source>
</evidence>
<name>A0A2M8PBW9_9CHLR</name>
<sequence>MHQPDLPSAHAREDVVWNLLRFVDDFGRASEGFFKRLYQGLRRKPVQRSPEPDQESALRQANRELSMRLHHLQTLAARMEAIFARLEEGVIMQSPEGRVVLINDAAMRLIGSMRLFWESDLGRLFKQAHDLPDATAELEPIGKPLRVQINNRILGVRLSAVRAQDGSALGTLLLLTDATRETLADRLKDQFVTQLTHELRTPLTAIKGMSEVLLSAPSDRPPNRKFLEAIGRNVNTLDRMITELLDISEMSAGSFAVRRQPLWLDELVFDVIKGREAAIKRSGLTIGMAVVNRDHLRVLGDDRRLSWALGHLIDNAINYTLKGGSIMVRLGALRGDKVLIDVVDSGVGISERDAAHIFERFYRGEARTPDGKLIDPRGLGQGLYIARAVAEAHGGYLVFTSTLGQGSKFTLGLPLAPAESAH</sequence>